<dbReference type="GO" id="GO:0004029">
    <property type="term" value="F:aldehyde dehydrogenase (NAD+) activity"/>
    <property type="evidence" value="ECO:0007669"/>
    <property type="project" value="UniProtKB-EC"/>
</dbReference>
<dbReference type="InterPro" id="IPR016160">
    <property type="entry name" value="Ald_DH_CS_CYS"/>
</dbReference>
<proteinExistence type="inferred from homology"/>
<dbReference type="Gene3D" id="3.40.309.10">
    <property type="entry name" value="Aldehyde Dehydrogenase, Chain A, domain 2"/>
    <property type="match status" value="1"/>
</dbReference>
<evidence type="ECO:0000256" key="2">
    <source>
        <dbReference type="ARBA" id="ARBA00023002"/>
    </source>
</evidence>
<evidence type="ECO:0000259" key="5">
    <source>
        <dbReference type="Pfam" id="PF00171"/>
    </source>
</evidence>
<dbReference type="EC" id="1.2.1.3" evidence="3"/>
<dbReference type="EMBL" id="JAGINP010000024">
    <property type="protein sequence ID" value="MBP2295768.1"/>
    <property type="molecule type" value="Genomic_DNA"/>
</dbReference>
<evidence type="ECO:0000256" key="4">
    <source>
        <dbReference type="ARBA" id="ARBA00049194"/>
    </source>
</evidence>
<accession>A0ABS4ST85</accession>
<feature type="domain" description="Aldehyde dehydrogenase" evidence="5">
    <location>
        <begin position="31"/>
        <end position="488"/>
    </location>
</feature>
<name>A0ABS4ST85_9PROT</name>
<evidence type="ECO:0000256" key="1">
    <source>
        <dbReference type="ARBA" id="ARBA00009986"/>
    </source>
</evidence>
<dbReference type="InterPro" id="IPR016162">
    <property type="entry name" value="Ald_DH_N"/>
</dbReference>
<gene>
    <name evidence="6" type="ORF">J2851_005581</name>
</gene>
<dbReference type="InterPro" id="IPR016161">
    <property type="entry name" value="Ald_DH/histidinol_DH"/>
</dbReference>
<keyword evidence="2 6" id="KW-0560">Oxidoreductase</keyword>
<comment type="similarity">
    <text evidence="1">Belongs to the aldehyde dehydrogenase family.</text>
</comment>
<reference evidence="6 7" key="1">
    <citation type="submission" date="2021-03" db="EMBL/GenBank/DDBJ databases">
        <title>Genomic Encyclopedia of Type Strains, Phase III (KMG-III): the genomes of soil and plant-associated and newly described type strains.</title>
        <authorList>
            <person name="Whitman W."/>
        </authorList>
    </citation>
    <scope>NUCLEOTIDE SEQUENCE [LARGE SCALE GENOMIC DNA]</scope>
    <source>
        <strain evidence="6 7">IMMIB AFH-6</strain>
    </source>
</reference>
<dbReference type="SUPFAM" id="SSF53720">
    <property type="entry name" value="ALDH-like"/>
    <property type="match status" value="1"/>
</dbReference>
<dbReference type="InterPro" id="IPR016163">
    <property type="entry name" value="Ald_DH_C"/>
</dbReference>
<evidence type="ECO:0000256" key="3">
    <source>
        <dbReference type="ARBA" id="ARBA00024226"/>
    </source>
</evidence>
<organism evidence="6 7">
    <name type="scientific">Azospirillum rugosum</name>
    <dbReference type="NCBI Taxonomy" id="416170"/>
    <lineage>
        <taxon>Bacteria</taxon>
        <taxon>Pseudomonadati</taxon>
        <taxon>Pseudomonadota</taxon>
        <taxon>Alphaproteobacteria</taxon>
        <taxon>Rhodospirillales</taxon>
        <taxon>Azospirillaceae</taxon>
        <taxon>Azospirillum</taxon>
    </lineage>
</organism>
<dbReference type="Pfam" id="PF00171">
    <property type="entry name" value="Aldedh"/>
    <property type="match status" value="1"/>
</dbReference>
<dbReference type="PROSITE" id="PS00070">
    <property type="entry name" value="ALDEHYDE_DEHYDR_CYS"/>
    <property type="match status" value="1"/>
</dbReference>
<dbReference type="Proteomes" id="UP000781958">
    <property type="component" value="Unassembled WGS sequence"/>
</dbReference>
<evidence type="ECO:0000313" key="7">
    <source>
        <dbReference type="Proteomes" id="UP000781958"/>
    </source>
</evidence>
<dbReference type="RefSeq" id="WP_307420418.1">
    <property type="nucleotide sequence ID" value="NZ_JAGINP010000024.1"/>
</dbReference>
<dbReference type="Gene3D" id="3.40.605.10">
    <property type="entry name" value="Aldehyde Dehydrogenase, Chain A, domain 1"/>
    <property type="match status" value="1"/>
</dbReference>
<comment type="catalytic activity">
    <reaction evidence="4">
        <text>an aldehyde + NAD(+) + H2O = a carboxylate + NADH + 2 H(+)</text>
        <dbReference type="Rhea" id="RHEA:16185"/>
        <dbReference type="ChEBI" id="CHEBI:15377"/>
        <dbReference type="ChEBI" id="CHEBI:15378"/>
        <dbReference type="ChEBI" id="CHEBI:17478"/>
        <dbReference type="ChEBI" id="CHEBI:29067"/>
        <dbReference type="ChEBI" id="CHEBI:57540"/>
        <dbReference type="ChEBI" id="CHEBI:57945"/>
        <dbReference type="EC" id="1.2.1.3"/>
    </reaction>
</comment>
<sequence length="494" mass="52156">MTQAQRTGSPSTPFDTLKAERLAMVYIDGAWVAPQGGTSHAVINPATEEPVARIALGTAADVDLAVAAARRAFPAFAGSSRADRIALLRRVADVFATRREEMARILTMEMGGPLKRTLGYQTAAGQTHLDEIVRVLETYRFEERRGRTVIRREPIGVCGLITPWNAPVMQILTKVAPALAAGCTMVLKPSELAPFSAMLFTEILHEAGVPKGVFNLVNGDGPTVGEALARHPDVDMISFTGSTRAGVRVAEAAAPTVKRVHQELGGKAANILLPDSDLEEAVVRGVQSCFGNSGQSCIAPARLLVPKDQANRAAAIAAAAAETLRVGDPMDPATDLGPLVSRAQFDRVQELIAAGIAEGATLVAGGLGRPDGLTRGYFARPTVFADVVPGMLIEREEIFGPVVTIIAYDSVEQAIAIANDTPYGLAAYVQSRDPSRAEAVAARLRCGYVYLNGAGPDYSAPFGGWKQSGNGREYGEWGLDAFLELKTVVGAAPG</sequence>
<evidence type="ECO:0000313" key="6">
    <source>
        <dbReference type="EMBL" id="MBP2295768.1"/>
    </source>
</evidence>
<dbReference type="InterPro" id="IPR015590">
    <property type="entry name" value="Aldehyde_DH_dom"/>
</dbReference>
<keyword evidence="7" id="KW-1185">Reference proteome</keyword>
<dbReference type="PANTHER" id="PTHR42804:SF1">
    <property type="entry name" value="ALDEHYDE DEHYDROGENASE-RELATED"/>
    <property type="match status" value="1"/>
</dbReference>
<protein>
    <recommendedName>
        <fullName evidence="3">aldehyde dehydrogenase (NAD(+))</fullName>
        <ecNumber evidence="3">1.2.1.3</ecNumber>
    </recommendedName>
</protein>
<dbReference type="CDD" id="cd07138">
    <property type="entry name" value="ALDH_CddD_SSP0762"/>
    <property type="match status" value="1"/>
</dbReference>
<comment type="caution">
    <text evidence="6">The sequence shown here is derived from an EMBL/GenBank/DDBJ whole genome shotgun (WGS) entry which is preliminary data.</text>
</comment>
<dbReference type="PANTHER" id="PTHR42804">
    <property type="entry name" value="ALDEHYDE DEHYDROGENASE"/>
    <property type="match status" value="1"/>
</dbReference>